<evidence type="ECO:0000313" key="3">
    <source>
        <dbReference type="Proteomes" id="UP000250140"/>
    </source>
</evidence>
<feature type="compositionally biased region" description="Acidic residues" evidence="1">
    <location>
        <begin position="1"/>
        <end position="11"/>
    </location>
</feature>
<evidence type="ECO:0000313" key="2">
    <source>
        <dbReference type="EMBL" id="OCL07302.1"/>
    </source>
</evidence>
<dbReference type="Proteomes" id="UP000250140">
    <property type="component" value="Unassembled WGS sequence"/>
</dbReference>
<feature type="region of interest" description="Disordered" evidence="1">
    <location>
        <begin position="177"/>
        <end position="198"/>
    </location>
</feature>
<dbReference type="AlphaFoldDB" id="A0A8E2EYL0"/>
<dbReference type="PANTHER" id="PTHR43591:SF105">
    <property type="entry name" value="METHYLTRANSFERASE DOMAIN-CONTAINING PROTEIN-RELATED"/>
    <property type="match status" value="1"/>
</dbReference>
<name>A0A8E2EYL0_9PEZI</name>
<reference evidence="2 3" key="1">
    <citation type="journal article" date="2016" name="Nat. Commun.">
        <title>Ectomycorrhizal ecology is imprinted in the genome of the dominant symbiotic fungus Cenococcum geophilum.</title>
        <authorList>
            <consortium name="DOE Joint Genome Institute"/>
            <person name="Peter M."/>
            <person name="Kohler A."/>
            <person name="Ohm R.A."/>
            <person name="Kuo A."/>
            <person name="Krutzmann J."/>
            <person name="Morin E."/>
            <person name="Arend M."/>
            <person name="Barry K.W."/>
            <person name="Binder M."/>
            <person name="Choi C."/>
            <person name="Clum A."/>
            <person name="Copeland A."/>
            <person name="Grisel N."/>
            <person name="Haridas S."/>
            <person name="Kipfer T."/>
            <person name="LaButti K."/>
            <person name="Lindquist E."/>
            <person name="Lipzen A."/>
            <person name="Maire R."/>
            <person name="Meier B."/>
            <person name="Mihaltcheva S."/>
            <person name="Molinier V."/>
            <person name="Murat C."/>
            <person name="Poggeler S."/>
            <person name="Quandt C.A."/>
            <person name="Sperisen C."/>
            <person name="Tritt A."/>
            <person name="Tisserant E."/>
            <person name="Crous P.W."/>
            <person name="Henrissat B."/>
            <person name="Nehls U."/>
            <person name="Egli S."/>
            <person name="Spatafora J.W."/>
            <person name="Grigoriev I.V."/>
            <person name="Martin F.M."/>
        </authorList>
    </citation>
    <scope>NUCLEOTIDE SEQUENCE [LARGE SCALE GENOMIC DNA]</scope>
    <source>
        <strain evidence="2 3">CBS 207.34</strain>
    </source>
</reference>
<proteinExistence type="predicted"/>
<evidence type="ECO:0000256" key="1">
    <source>
        <dbReference type="SAM" id="MobiDB-lite"/>
    </source>
</evidence>
<keyword evidence="3" id="KW-1185">Reference proteome</keyword>
<dbReference type="Gene3D" id="3.40.50.150">
    <property type="entry name" value="Vaccinia Virus protein VP39"/>
    <property type="match status" value="1"/>
</dbReference>
<dbReference type="Pfam" id="PF13489">
    <property type="entry name" value="Methyltransf_23"/>
    <property type="match status" value="1"/>
</dbReference>
<dbReference type="OrthoDB" id="2013972at2759"/>
<feature type="compositionally biased region" description="Basic and acidic residues" evidence="1">
    <location>
        <begin position="177"/>
        <end position="186"/>
    </location>
</feature>
<organism evidence="2 3">
    <name type="scientific">Glonium stellatum</name>
    <dbReference type="NCBI Taxonomy" id="574774"/>
    <lineage>
        <taxon>Eukaryota</taxon>
        <taxon>Fungi</taxon>
        <taxon>Dikarya</taxon>
        <taxon>Ascomycota</taxon>
        <taxon>Pezizomycotina</taxon>
        <taxon>Dothideomycetes</taxon>
        <taxon>Pleosporomycetidae</taxon>
        <taxon>Gloniales</taxon>
        <taxon>Gloniaceae</taxon>
        <taxon>Glonium</taxon>
    </lineage>
</organism>
<protein>
    <recommendedName>
        <fullName evidence="4">S-adenosyl-L-methionine-dependent methyltransferase</fullName>
    </recommendedName>
</protein>
<dbReference type="PANTHER" id="PTHR43591">
    <property type="entry name" value="METHYLTRANSFERASE"/>
    <property type="match status" value="1"/>
</dbReference>
<feature type="compositionally biased region" description="Low complexity" evidence="1">
    <location>
        <begin position="26"/>
        <end position="38"/>
    </location>
</feature>
<feature type="region of interest" description="Disordered" evidence="1">
    <location>
        <begin position="268"/>
        <end position="288"/>
    </location>
</feature>
<dbReference type="InterPro" id="IPR029063">
    <property type="entry name" value="SAM-dependent_MTases_sf"/>
</dbReference>
<feature type="compositionally biased region" description="Low complexity" evidence="1">
    <location>
        <begin position="269"/>
        <end position="280"/>
    </location>
</feature>
<sequence length="436" mass="47323">MEEDPPPPDDPADARTATQRRGSGGSESSDASTSSIITTRTLHSSDLTTVTENSRIYPNSSYFMPCDAAEQTRLSILHQVYLSALSGALTTAPITAAVTRILDLGTGPGDWAVGIAESFPYADVVGIDLAVWDVEAVEPGEGVGGVRWEIDDLDIWSMEGETDESRIKLETLELEASKRGDQEQHGKQKHIAQYSPEPPHFDPYTLESSAEPPIGWDFSEPFDFIHVRGLKGAFANWAVVYEEIYKSLAPGGWVEIADYEIFLPEPDDSTAPASSSATGKGKSRKKPPLTFPNVRALYHATHQASRVAGKTLGTAYISASMLEAAGFSDVRSTQVNVPVGTWHEDEKQKAIGKLFLVCVMEGLEATCLRLLTRYGGEGGSPPWSAEQVREACEKAKQELLKVGTVRDNGGGKRHVVGEGWCAQFKWAVGRRSRSGH</sequence>
<dbReference type="GO" id="GO:0008168">
    <property type="term" value="F:methyltransferase activity"/>
    <property type="evidence" value="ECO:0007669"/>
    <property type="project" value="TreeGrafter"/>
</dbReference>
<dbReference type="CDD" id="cd02440">
    <property type="entry name" value="AdoMet_MTases"/>
    <property type="match status" value="1"/>
</dbReference>
<gene>
    <name evidence="2" type="ORF">AOQ84DRAFT_295358</name>
</gene>
<dbReference type="EMBL" id="KV749899">
    <property type="protein sequence ID" value="OCL07302.1"/>
    <property type="molecule type" value="Genomic_DNA"/>
</dbReference>
<dbReference type="SUPFAM" id="SSF53335">
    <property type="entry name" value="S-adenosyl-L-methionine-dependent methyltransferases"/>
    <property type="match status" value="1"/>
</dbReference>
<evidence type="ECO:0008006" key="4">
    <source>
        <dbReference type="Google" id="ProtNLM"/>
    </source>
</evidence>
<feature type="region of interest" description="Disordered" evidence="1">
    <location>
        <begin position="1"/>
        <end position="38"/>
    </location>
</feature>
<accession>A0A8E2EYL0</accession>